<dbReference type="Proteomes" id="UP000719412">
    <property type="component" value="Unassembled WGS sequence"/>
</dbReference>
<protein>
    <submittedName>
        <fullName evidence="3">Uncharacterized protein</fullName>
    </submittedName>
</protein>
<feature type="transmembrane region" description="Helical" evidence="2">
    <location>
        <begin position="6"/>
        <end position="28"/>
    </location>
</feature>
<feature type="region of interest" description="Disordered" evidence="1">
    <location>
        <begin position="44"/>
        <end position="63"/>
    </location>
</feature>
<dbReference type="AlphaFoldDB" id="A0A8J6H4E9"/>
<evidence type="ECO:0000313" key="4">
    <source>
        <dbReference type="EMBL" id="KAH0807930.1"/>
    </source>
</evidence>
<evidence type="ECO:0000313" key="3">
    <source>
        <dbReference type="EMBL" id="KAH0807928.1"/>
    </source>
</evidence>
<comment type="caution">
    <text evidence="3">The sequence shown here is derived from an EMBL/GenBank/DDBJ whole genome shotgun (WGS) entry which is preliminary data.</text>
</comment>
<gene>
    <name evidence="4" type="ORF">GEV33_014862</name>
    <name evidence="3" type="ORF">GEV33_014864</name>
</gene>
<keyword evidence="2" id="KW-1133">Transmembrane helix</keyword>
<evidence type="ECO:0000256" key="1">
    <source>
        <dbReference type="SAM" id="MobiDB-lite"/>
    </source>
</evidence>
<keyword evidence="2" id="KW-0472">Membrane</keyword>
<reference evidence="3" key="1">
    <citation type="journal article" date="2020" name="J Insects Food Feed">
        <title>The yellow mealworm (Tenebrio molitor) genome: a resource for the emerging insects as food and feed industry.</title>
        <authorList>
            <person name="Eriksson T."/>
            <person name="Andere A."/>
            <person name="Kelstrup H."/>
            <person name="Emery V."/>
            <person name="Picard C."/>
        </authorList>
    </citation>
    <scope>NUCLEOTIDE SEQUENCE</scope>
    <source>
        <strain evidence="3">Stoneville</strain>
        <tissue evidence="3">Whole head</tissue>
    </source>
</reference>
<reference evidence="3" key="2">
    <citation type="submission" date="2021-08" db="EMBL/GenBank/DDBJ databases">
        <authorList>
            <person name="Eriksson T."/>
        </authorList>
    </citation>
    <scope>NUCLEOTIDE SEQUENCE</scope>
    <source>
        <strain evidence="3">Stoneville</strain>
        <tissue evidence="3">Whole head</tissue>
    </source>
</reference>
<sequence length="89" mass="9937">MQSAVWWLVVPGASVAVLICFFYVFCVCKVFCKKFAPSLHTVEARQGGQRSRSQKNAPPPEYSVAITCPRLEGHNSLPTYEEATTPKKF</sequence>
<keyword evidence="2" id="KW-0812">Transmembrane</keyword>
<name>A0A8J6H4E9_TENMO</name>
<accession>A0A8J6H4E9</accession>
<evidence type="ECO:0000256" key="2">
    <source>
        <dbReference type="SAM" id="Phobius"/>
    </source>
</evidence>
<dbReference type="EMBL" id="JABDTM020029517">
    <property type="protein sequence ID" value="KAH0807928.1"/>
    <property type="molecule type" value="Genomic_DNA"/>
</dbReference>
<proteinExistence type="predicted"/>
<evidence type="ECO:0000313" key="5">
    <source>
        <dbReference type="Proteomes" id="UP000719412"/>
    </source>
</evidence>
<dbReference type="EMBL" id="JABDTM020029516">
    <property type="protein sequence ID" value="KAH0807930.1"/>
    <property type="molecule type" value="Genomic_DNA"/>
</dbReference>
<organism evidence="3 5">
    <name type="scientific">Tenebrio molitor</name>
    <name type="common">Yellow mealworm beetle</name>
    <dbReference type="NCBI Taxonomy" id="7067"/>
    <lineage>
        <taxon>Eukaryota</taxon>
        <taxon>Metazoa</taxon>
        <taxon>Ecdysozoa</taxon>
        <taxon>Arthropoda</taxon>
        <taxon>Hexapoda</taxon>
        <taxon>Insecta</taxon>
        <taxon>Pterygota</taxon>
        <taxon>Neoptera</taxon>
        <taxon>Endopterygota</taxon>
        <taxon>Coleoptera</taxon>
        <taxon>Polyphaga</taxon>
        <taxon>Cucujiformia</taxon>
        <taxon>Tenebrionidae</taxon>
        <taxon>Tenebrio</taxon>
    </lineage>
</organism>
<keyword evidence="5" id="KW-1185">Reference proteome</keyword>